<evidence type="ECO:0000256" key="1">
    <source>
        <dbReference type="SAM" id="MobiDB-lite"/>
    </source>
</evidence>
<evidence type="ECO:0008006" key="4">
    <source>
        <dbReference type="Google" id="ProtNLM"/>
    </source>
</evidence>
<reference evidence="2 3" key="1">
    <citation type="submission" date="2015-03" db="EMBL/GenBank/DDBJ databases">
        <title>Genomics and transcriptomics of the oil-accumulating basidiomycete yeast T. oleaginosus allow insights into substrate utilization and the diverse evolutionary trajectories of mating systems in fungi.</title>
        <authorList>
            <consortium name="DOE Joint Genome Institute"/>
            <person name="Kourist R."/>
            <person name="Kracht O."/>
            <person name="Bracharz F."/>
            <person name="Lipzen A."/>
            <person name="Nolan M."/>
            <person name="Ohm R."/>
            <person name="Grigoriev I."/>
            <person name="Sun S."/>
            <person name="Heitman J."/>
            <person name="Bruck T."/>
            <person name="Nowrousian M."/>
        </authorList>
    </citation>
    <scope>NUCLEOTIDE SEQUENCE [LARGE SCALE GENOMIC DNA]</scope>
    <source>
        <strain evidence="2 3">IBC0246</strain>
    </source>
</reference>
<dbReference type="Proteomes" id="UP000053611">
    <property type="component" value="Unassembled WGS sequence"/>
</dbReference>
<sequence length="898" mass="94655">MVDVQTPAAATSEQAESSREGLRRMQRLSEATRVKANHHVGAFHPTTSALVYPPTTSRRHHVVTSVFGSAAPRAVPMSRFFQPAEAIEISPDGAWMAAVHASGPTMRPEISDGGRVVIYSSSVLDPSTTLGSFMPMCNFSLSAPVLAMTHVYPPRTRLGPSGAEAAPALGPVPPPGHSAAKTRGPTLVVLTSELVYLFHPHPLPGTVVLDTQSSHSVPTGSVSATGSGAAAPLNWTINALRCPLGARSYADIANGGPMTSSYRVQRGWLGMVGGSDGVWAAVERNGELSVIRIDIGLDANNIPFLATTPLPALPRPRPPPFPDTTVVPDAFLEHVVFVPLKEGTANGSVDSGPSDPGVAMVRVFRDADSSGAPNTPPRLRTRFELCELRHRAVTLVEGFKDLGPATDAPTPLDWVPSHARTTSISPEGTTLLALAPLPDVPPHTLALALVNSGSGLVLTHVNLVPPSEGDTDGTGPARWHALTGEERAVDPAAALGPTGVVSLAPSQGTRRGEMGIVGVFSPSTPRLIPSPRLGAPATPSESLKATAKRAARSVELAVVQGVDWSDAVRAAFATVPPAEGPELAGAILEQALSLFIQHSRSYVPHILRLQVAVWALVDDPRRSLAAELLRIAEGSQAFYLCGEEKEGGVTFDLDSVWNLVDIYEWGLSVLGQTMRDAVAERAQSEWAPTEPRTDGSSRLLYVAHPLLRRILAHFIALLDAFAKFVMSLDRPIRAPDSSLLLGRSAQATSVASTRILDATGREGVDLKAWGDFLASVGKGSRPSDADTCASLLRLDLGPIASLLPSILSAMPTSSALFAPAAAAEPIARDGVTCAPLGERPTAICDRCNARTVLTANNVMRGAVPSPWAAWRRTWTAGCLCGGTWMRQHLEAPAGLRPR</sequence>
<dbReference type="OrthoDB" id="2535907at2759"/>
<dbReference type="GeneID" id="28984113"/>
<dbReference type="STRING" id="879819.A0A0J1B1M0"/>
<dbReference type="AlphaFoldDB" id="A0A0J1B1M0"/>
<evidence type="ECO:0000313" key="3">
    <source>
        <dbReference type="Proteomes" id="UP000053611"/>
    </source>
</evidence>
<keyword evidence="3" id="KW-1185">Reference proteome</keyword>
<dbReference type="EMBL" id="KQ087217">
    <property type="protein sequence ID" value="KLT41514.1"/>
    <property type="molecule type" value="Genomic_DNA"/>
</dbReference>
<gene>
    <name evidence="2" type="ORF">CC85DRAFT_286419</name>
</gene>
<protein>
    <recommendedName>
        <fullName evidence="4">Mediator complex subunit 16</fullName>
    </recommendedName>
</protein>
<proteinExistence type="predicted"/>
<evidence type="ECO:0000313" key="2">
    <source>
        <dbReference type="EMBL" id="KLT41514.1"/>
    </source>
</evidence>
<dbReference type="RefSeq" id="XP_018278005.1">
    <property type="nucleotide sequence ID" value="XM_018423510.1"/>
</dbReference>
<organism evidence="2 3">
    <name type="scientific">Cutaneotrichosporon oleaginosum</name>
    <dbReference type="NCBI Taxonomy" id="879819"/>
    <lineage>
        <taxon>Eukaryota</taxon>
        <taxon>Fungi</taxon>
        <taxon>Dikarya</taxon>
        <taxon>Basidiomycota</taxon>
        <taxon>Agaricomycotina</taxon>
        <taxon>Tremellomycetes</taxon>
        <taxon>Trichosporonales</taxon>
        <taxon>Trichosporonaceae</taxon>
        <taxon>Cutaneotrichosporon</taxon>
    </lineage>
</organism>
<feature type="region of interest" description="Disordered" evidence="1">
    <location>
        <begin position="1"/>
        <end position="23"/>
    </location>
</feature>
<name>A0A0J1B1M0_9TREE</name>
<accession>A0A0J1B1M0</accession>